<name>A0A1R2BPN7_9CILI</name>
<dbReference type="AlphaFoldDB" id="A0A1R2BPN7"/>
<dbReference type="Proteomes" id="UP000187209">
    <property type="component" value="Unassembled WGS sequence"/>
</dbReference>
<comment type="caution">
    <text evidence="1">The sequence shown here is derived from an EMBL/GenBank/DDBJ whole genome shotgun (WGS) entry which is preliminary data.</text>
</comment>
<evidence type="ECO:0000313" key="2">
    <source>
        <dbReference type="Proteomes" id="UP000187209"/>
    </source>
</evidence>
<protein>
    <submittedName>
        <fullName evidence="1">Uncharacterized protein</fullName>
    </submittedName>
</protein>
<sequence length="124" mass="14493">MDSSHYPHTDIAFGISELQRRNIITLEEHTYLMQLLQDKNEDLIQIEASSKTFEEKQHELIKIARLWQKPASVQVPKSKQLEDNTSPLDTFLHEKKKRQHVETELKLSLAISEMISIVETQEEP</sequence>
<organism evidence="1 2">
    <name type="scientific">Stentor coeruleus</name>
    <dbReference type="NCBI Taxonomy" id="5963"/>
    <lineage>
        <taxon>Eukaryota</taxon>
        <taxon>Sar</taxon>
        <taxon>Alveolata</taxon>
        <taxon>Ciliophora</taxon>
        <taxon>Postciliodesmatophora</taxon>
        <taxon>Heterotrichea</taxon>
        <taxon>Heterotrichida</taxon>
        <taxon>Stentoridae</taxon>
        <taxon>Stentor</taxon>
    </lineage>
</organism>
<gene>
    <name evidence="1" type="ORF">SteCoe_21327</name>
</gene>
<accession>A0A1R2BPN7</accession>
<evidence type="ECO:0000313" key="1">
    <source>
        <dbReference type="EMBL" id="OMJ78799.1"/>
    </source>
</evidence>
<dbReference type="EMBL" id="MPUH01000503">
    <property type="protein sequence ID" value="OMJ78799.1"/>
    <property type="molecule type" value="Genomic_DNA"/>
</dbReference>
<reference evidence="1 2" key="1">
    <citation type="submission" date="2016-11" db="EMBL/GenBank/DDBJ databases">
        <title>The macronuclear genome of Stentor coeruleus: a giant cell with tiny introns.</title>
        <authorList>
            <person name="Slabodnick M."/>
            <person name="Ruby J.G."/>
            <person name="Reiff S.B."/>
            <person name="Swart E.C."/>
            <person name="Gosai S."/>
            <person name="Prabakaran S."/>
            <person name="Witkowska E."/>
            <person name="Larue G.E."/>
            <person name="Fisher S."/>
            <person name="Freeman R.M."/>
            <person name="Gunawardena J."/>
            <person name="Chu W."/>
            <person name="Stover N.A."/>
            <person name="Gregory B.D."/>
            <person name="Nowacki M."/>
            <person name="Derisi J."/>
            <person name="Roy S.W."/>
            <person name="Marshall W.F."/>
            <person name="Sood P."/>
        </authorList>
    </citation>
    <scope>NUCLEOTIDE SEQUENCE [LARGE SCALE GENOMIC DNA]</scope>
    <source>
        <strain evidence="1">WM001</strain>
    </source>
</reference>
<proteinExistence type="predicted"/>
<keyword evidence="2" id="KW-1185">Reference proteome</keyword>